<sequence>MAQMFLLLQMNIWVLGIDMAGAPIGNRNAQKGRIWNDSLRKAIARDDGRRLRASIEQLLNLASNGEPWAIKELADRLDGRPKQANVLEAFDEPELKTIKIVFVSPDGREADNVTSLNMSN</sequence>
<gene>
    <name evidence="1" type="ORF">G6731_08980</name>
</gene>
<comment type="caution">
    <text evidence="1">The sequence shown here is derived from an EMBL/GenBank/DDBJ whole genome shotgun (WGS) entry which is preliminary data.</text>
</comment>
<name>A0A9Q2WJV6_9BURK</name>
<evidence type="ECO:0000313" key="1">
    <source>
        <dbReference type="EMBL" id="MBT8552087.1"/>
    </source>
</evidence>
<evidence type="ECO:0000313" key="2">
    <source>
        <dbReference type="Proteomes" id="UP000783102"/>
    </source>
</evidence>
<dbReference type="AlphaFoldDB" id="A0A9Q2WJV6"/>
<dbReference type="Proteomes" id="UP000783102">
    <property type="component" value="Unassembled WGS sequence"/>
</dbReference>
<dbReference type="EMBL" id="JAANEY010000001">
    <property type="protein sequence ID" value="MBT8552087.1"/>
    <property type="molecule type" value="Genomic_DNA"/>
</dbReference>
<protein>
    <submittedName>
        <fullName evidence="1">Uncharacterized protein</fullName>
    </submittedName>
</protein>
<organism evidence="1 2">
    <name type="scientific">Polynucleobacter paneuropaeus</name>
    <dbReference type="NCBI Taxonomy" id="2527775"/>
    <lineage>
        <taxon>Bacteria</taxon>
        <taxon>Pseudomonadati</taxon>
        <taxon>Pseudomonadota</taxon>
        <taxon>Betaproteobacteria</taxon>
        <taxon>Burkholderiales</taxon>
        <taxon>Burkholderiaceae</taxon>
        <taxon>Polynucleobacter</taxon>
    </lineage>
</organism>
<proteinExistence type="predicted"/>
<reference evidence="1" key="1">
    <citation type="journal article" date="2021" name="Genome Biol. Evol.">
        <title>Continental-Scale Gene Flow Prevents Allopatric Divergence of Pelagic Freshwater Bacteria.</title>
        <authorList>
            <person name="Hoetzinger M."/>
            <person name="Pitt A."/>
            <person name="Huemer A."/>
            <person name="Hahn M.W."/>
        </authorList>
    </citation>
    <scope>NUCLEOTIDE SEQUENCE</scope>
    <source>
        <strain evidence="1">SM1-W8</strain>
    </source>
</reference>
<accession>A0A9Q2WJV6</accession>